<gene>
    <name evidence="1" type="ORF">SAMN05444486_102394</name>
</gene>
<sequence length="128" mass="14309">MGALLLVLGFAAYVRFAPQDAERWRLTGPMARLGDHAEAGGFRAVRVFEGNWGAVEAVLLATPRTRALGGWDDQRLYVTRSALWGFPDYSTVRLADGQIEIYGRLRFGKSDLGVNQARIRNWLTDLKL</sequence>
<proteinExistence type="predicted"/>
<keyword evidence="2" id="KW-1185">Reference proteome</keyword>
<dbReference type="InterPro" id="IPR010865">
    <property type="entry name" value="DUF1499"/>
</dbReference>
<name>A0A1H3K7Z5_9RHOB</name>
<dbReference type="EMBL" id="FNPR01000002">
    <property type="protein sequence ID" value="SDY48326.1"/>
    <property type="molecule type" value="Genomic_DNA"/>
</dbReference>
<dbReference type="Pfam" id="PF07386">
    <property type="entry name" value="DUF1499"/>
    <property type="match status" value="1"/>
</dbReference>
<reference evidence="1 2" key="1">
    <citation type="submission" date="2016-10" db="EMBL/GenBank/DDBJ databases">
        <authorList>
            <person name="de Groot N.N."/>
        </authorList>
    </citation>
    <scope>NUCLEOTIDE SEQUENCE [LARGE SCALE GENOMIC DNA]</scope>
    <source>
        <strain evidence="1 2">DSM 24677</strain>
    </source>
</reference>
<evidence type="ECO:0000313" key="2">
    <source>
        <dbReference type="Proteomes" id="UP000199026"/>
    </source>
</evidence>
<evidence type="ECO:0008006" key="3">
    <source>
        <dbReference type="Google" id="ProtNLM"/>
    </source>
</evidence>
<dbReference type="Proteomes" id="UP000199026">
    <property type="component" value="Unassembled WGS sequence"/>
</dbReference>
<dbReference type="AlphaFoldDB" id="A0A1H3K7Z5"/>
<accession>A0A1H3K7Z5</accession>
<dbReference type="STRING" id="576131.SAMN05444486_102394"/>
<protein>
    <recommendedName>
        <fullName evidence="3">DUF1499 domain-containing protein</fullName>
    </recommendedName>
</protein>
<evidence type="ECO:0000313" key="1">
    <source>
        <dbReference type="EMBL" id="SDY48326.1"/>
    </source>
</evidence>
<dbReference type="OrthoDB" id="8479024at2"/>
<organism evidence="1 2">
    <name type="scientific">Lentibacter algarum</name>
    <dbReference type="NCBI Taxonomy" id="576131"/>
    <lineage>
        <taxon>Bacteria</taxon>
        <taxon>Pseudomonadati</taxon>
        <taxon>Pseudomonadota</taxon>
        <taxon>Alphaproteobacteria</taxon>
        <taxon>Rhodobacterales</taxon>
        <taxon>Roseobacteraceae</taxon>
        <taxon>Lentibacter</taxon>
    </lineage>
</organism>